<evidence type="ECO:0000256" key="7">
    <source>
        <dbReference type="ARBA" id="ARBA00022989"/>
    </source>
</evidence>
<evidence type="ECO:0000256" key="12">
    <source>
        <dbReference type="ARBA" id="ARBA00023273"/>
    </source>
</evidence>
<sequence>MAVPLYLHICQYVAYIIAIASNCLLLHLIRMRAGSSFGKYRILMISFSIYSLVYANVEILALPVMYVEGAGMIFYVDSVLKHHADAGLAIAIIYCGCLALCISMLTTHFIFRYVAVCRPEKMALFKGNRIYFLFIPPFTLFSIWAASIYGNYRPNEVKREFFRRVLKDLYEEDIDQVAFIAPLYYTHQPDGSLLFRHTDLFGCALSCTIMSACFSTCIFCAIKTYFKLHDSSLQMSNKTRSLSKQLFWSLGLQTLLPCFTQYIPVGLVFILPLFEVEIGKYINFVGVTCSLYPALDPPIAIFIIDRFRNYLLKKETSAAKISQISTYKSQGESSLIA</sequence>
<accession>A0A1I7U2K0</accession>
<dbReference type="GO" id="GO:0006935">
    <property type="term" value="P:chemotaxis"/>
    <property type="evidence" value="ECO:0007669"/>
    <property type="project" value="UniProtKB-KW"/>
</dbReference>
<keyword evidence="9 19" id="KW-0472">Membrane</keyword>
<evidence type="ECO:0000313" key="20">
    <source>
        <dbReference type="Proteomes" id="UP000095282"/>
    </source>
</evidence>
<feature type="transmembrane region" description="Helical" evidence="19">
    <location>
        <begin position="12"/>
        <end position="30"/>
    </location>
</feature>
<name>A0A1I7U2K0_9PELO</name>
<evidence type="ECO:0000256" key="3">
    <source>
        <dbReference type="ARBA" id="ARBA00022500"/>
    </source>
</evidence>
<dbReference type="STRING" id="1561998.A0A1I7U2K0"/>
<comment type="function">
    <text evidence="13">An odorant receptor which affects chemotaxis to the volatile odorant diacetyl. Specifies AWA neuronal cell fate via the odr-7 pathway.</text>
</comment>
<dbReference type="Proteomes" id="UP000095282">
    <property type="component" value="Unplaced"/>
</dbReference>
<dbReference type="SUPFAM" id="SSF81321">
    <property type="entry name" value="Family A G protein-coupled receptor-like"/>
    <property type="match status" value="1"/>
</dbReference>
<dbReference type="PANTHER" id="PTHR22943:SF41">
    <property type="entry name" value="SEVEN TM RECEPTOR"/>
    <property type="match status" value="1"/>
</dbReference>
<evidence type="ECO:0000256" key="16">
    <source>
        <dbReference type="ARBA" id="ARBA00067967"/>
    </source>
</evidence>
<proteinExistence type="inferred from homology"/>
<evidence type="ECO:0000313" key="21">
    <source>
        <dbReference type="WBParaSite" id="Csp11.Scaffold629.g14206.t1"/>
    </source>
</evidence>
<dbReference type="Pfam" id="PF10326">
    <property type="entry name" value="7TM_GPCR_Str"/>
    <property type="match status" value="1"/>
</dbReference>
<feature type="transmembrane region" description="Helical" evidence="19">
    <location>
        <begin position="281"/>
        <end position="304"/>
    </location>
</feature>
<keyword evidence="11" id="KW-0325">Glycoprotein</keyword>
<evidence type="ECO:0000256" key="5">
    <source>
        <dbReference type="ARBA" id="ARBA00022692"/>
    </source>
</evidence>
<keyword evidence="8" id="KW-0969">Cilium</keyword>
<dbReference type="AlphaFoldDB" id="A0A1I7U2K0"/>
<dbReference type="GO" id="GO:0038022">
    <property type="term" value="F:G protein-coupled olfactory receptor activity"/>
    <property type="evidence" value="ECO:0007669"/>
    <property type="project" value="TreeGrafter"/>
</dbReference>
<protein>
    <recommendedName>
        <fullName evidence="16">Serpentine receptor class r-10</fullName>
    </recommendedName>
    <alternativeName>
        <fullName evidence="17">Odorant response abnormal protein 10</fullName>
    </alternativeName>
    <alternativeName>
        <fullName evidence="18">Olfactory receptor 10</fullName>
    </alternativeName>
</protein>
<evidence type="ECO:0000256" key="2">
    <source>
        <dbReference type="ARBA" id="ARBA00022475"/>
    </source>
</evidence>
<keyword evidence="3" id="KW-0145">Chemotaxis</keyword>
<keyword evidence="2" id="KW-1003">Cell membrane</keyword>
<dbReference type="InterPro" id="IPR019428">
    <property type="entry name" value="7TM_GPCR_serpentine_rcpt_Str"/>
</dbReference>
<comment type="subunit">
    <text evidence="15">Interacts with odr-4.</text>
</comment>
<reference evidence="21" key="1">
    <citation type="submission" date="2016-11" db="UniProtKB">
        <authorList>
            <consortium name="WormBaseParasite"/>
        </authorList>
    </citation>
    <scope>IDENTIFICATION</scope>
</reference>
<dbReference type="GO" id="GO:0042048">
    <property type="term" value="P:olfactory behavior"/>
    <property type="evidence" value="ECO:0007669"/>
    <property type="project" value="TreeGrafter"/>
</dbReference>
<evidence type="ECO:0000256" key="13">
    <source>
        <dbReference type="ARBA" id="ARBA00054965"/>
    </source>
</evidence>
<evidence type="ECO:0000256" key="1">
    <source>
        <dbReference type="ARBA" id="ARBA00004272"/>
    </source>
</evidence>
<keyword evidence="10" id="KW-0675">Receptor</keyword>
<evidence type="ECO:0000256" key="18">
    <source>
        <dbReference type="ARBA" id="ARBA00082489"/>
    </source>
</evidence>
<feature type="transmembrane region" description="Helical" evidence="19">
    <location>
        <begin position="131"/>
        <end position="152"/>
    </location>
</feature>
<keyword evidence="20" id="KW-1185">Reference proteome</keyword>
<comment type="similarity">
    <text evidence="14">Belongs to the nematode receptor-like protein str family.</text>
</comment>
<evidence type="ECO:0000256" key="10">
    <source>
        <dbReference type="ARBA" id="ARBA00023170"/>
    </source>
</evidence>
<keyword evidence="12" id="KW-0966">Cell projection</keyword>
<evidence type="ECO:0000256" key="6">
    <source>
        <dbReference type="ARBA" id="ARBA00022725"/>
    </source>
</evidence>
<comment type="subcellular location">
    <subcellularLocation>
        <location evidence="1">Cell projection</location>
        <location evidence="1">Cilium membrane</location>
        <topology evidence="1">Multi-pass membrane protein</topology>
    </subcellularLocation>
</comment>
<evidence type="ECO:0000256" key="14">
    <source>
        <dbReference type="ARBA" id="ARBA00061678"/>
    </source>
</evidence>
<keyword evidence="6" id="KW-0552">Olfaction</keyword>
<feature type="transmembrane region" description="Helical" evidence="19">
    <location>
        <begin position="199"/>
        <end position="226"/>
    </location>
</feature>
<dbReference type="WBParaSite" id="Csp11.Scaffold629.g14206.t1">
    <property type="protein sequence ID" value="Csp11.Scaffold629.g14206.t1"/>
    <property type="gene ID" value="Csp11.Scaffold629.g14206"/>
</dbReference>
<evidence type="ECO:0000256" key="11">
    <source>
        <dbReference type="ARBA" id="ARBA00023180"/>
    </source>
</evidence>
<evidence type="ECO:0000256" key="15">
    <source>
        <dbReference type="ARBA" id="ARBA00064300"/>
    </source>
</evidence>
<evidence type="ECO:0000256" key="9">
    <source>
        <dbReference type="ARBA" id="ARBA00023136"/>
    </source>
</evidence>
<dbReference type="PANTHER" id="PTHR22943">
    <property type="entry name" value="7-TRANSMEMBRANE DOMAIN RECEPTOR C.ELEGANS"/>
    <property type="match status" value="1"/>
</dbReference>
<evidence type="ECO:0000256" key="4">
    <source>
        <dbReference type="ARBA" id="ARBA00022606"/>
    </source>
</evidence>
<dbReference type="FunFam" id="1.20.1070.10:FF:000128">
    <property type="entry name" value="Seven TM Receptor"/>
    <property type="match status" value="1"/>
</dbReference>
<organism evidence="20 21">
    <name type="scientific">Caenorhabditis tropicalis</name>
    <dbReference type="NCBI Taxonomy" id="1561998"/>
    <lineage>
        <taxon>Eukaryota</taxon>
        <taxon>Metazoa</taxon>
        <taxon>Ecdysozoa</taxon>
        <taxon>Nematoda</taxon>
        <taxon>Chromadorea</taxon>
        <taxon>Rhabditida</taxon>
        <taxon>Rhabditina</taxon>
        <taxon>Rhabditomorpha</taxon>
        <taxon>Rhabditoidea</taxon>
        <taxon>Rhabditidae</taxon>
        <taxon>Peloderinae</taxon>
        <taxon>Caenorhabditis</taxon>
    </lineage>
</organism>
<evidence type="ECO:0000256" key="19">
    <source>
        <dbReference type="SAM" id="Phobius"/>
    </source>
</evidence>
<keyword evidence="5 19" id="KW-0812">Transmembrane</keyword>
<evidence type="ECO:0000256" key="8">
    <source>
        <dbReference type="ARBA" id="ARBA00023069"/>
    </source>
</evidence>
<feature type="transmembrane region" description="Helical" evidence="19">
    <location>
        <begin position="42"/>
        <end position="66"/>
    </location>
</feature>
<dbReference type="eggNOG" id="ENOG502TG2U">
    <property type="taxonomic scope" value="Eukaryota"/>
</dbReference>
<feature type="transmembrane region" description="Helical" evidence="19">
    <location>
        <begin position="246"/>
        <end position="269"/>
    </location>
</feature>
<dbReference type="GO" id="GO:0060170">
    <property type="term" value="C:ciliary membrane"/>
    <property type="evidence" value="ECO:0007669"/>
    <property type="project" value="UniProtKB-SubCell"/>
</dbReference>
<evidence type="ECO:0000256" key="17">
    <source>
        <dbReference type="ARBA" id="ARBA00078653"/>
    </source>
</evidence>
<keyword evidence="4" id="KW-0716">Sensory transduction</keyword>
<feature type="transmembrane region" description="Helical" evidence="19">
    <location>
        <begin position="86"/>
        <end position="111"/>
    </location>
</feature>
<keyword evidence="7 19" id="KW-1133">Transmembrane helix</keyword>